<protein>
    <submittedName>
        <fullName evidence="4">Amidohydrolase</fullName>
    </submittedName>
</protein>
<feature type="binding site" evidence="2">
    <location>
        <position position="163"/>
    </location>
    <ligand>
        <name>Mn(2+)</name>
        <dbReference type="ChEBI" id="CHEBI:29035"/>
        <label>2</label>
    </ligand>
</feature>
<sequence>MNLLEPIVAWQNDLAAIRRDFHMHPELGYEEFRTSDIVAAKLQEWGIEVHRGLAGTGVVGTIRGNLPGSRSLGLRADMDALPMDEVNTFEHASKNPGKMHGCGHDGHTTMLLAASRYLAQYRNFAGTVYVIFQPAEEGGGGAKRMVDEGLFDLFPMDAVFGMHNWPGMKVGQFAVASGPIMASSNTFKITIDGKGCHGGMPHMGIDPVMAAVQMAQSLQTIITRNRDPIDPAVISITQIHAGTADNVVPTEAILRGTVRTFTLETLDLIERRMEEISRHTAAAMGCEVNFEFRRLYPPTINHAAEAAFCTEVMRDMVGATNVNPEVKPSTGAEDFSFMLLEKAGAYIWAGNGSGDHRDAGHGMGPCMLHNGSYDFNDELLPVGATYWTQLALRWLAQPAA</sequence>
<dbReference type="PIRSF" id="PIRSF005962">
    <property type="entry name" value="Pept_M20D_amidohydro"/>
    <property type="match status" value="1"/>
</dbReference>
<gene>
    <name evidence="4" type="ORF">FXN63_12985</name>
</gene>
<dbReference type="SUPFAM" id="SSF53187">
    <property type="entry name" value="Zn-dependent exopeptidases"/>
    <property type="match status" value="1"/>
</dbReference>
<name>A0A5C0AY33_9BURK</name>
<dbReference type="KEGG" id="pacr:FXN63_12985"/>
<accession>A0A5C0AY33</accession>
<feature type="binding site" evidence="2">
    <location>
        <position position="104"/>
    </location>
    <ligand>
        <name>Mn(2+)</name>
        <dbReference type="ChEBI" id="CHEBI:29035"/>
        <label>2</label>
    </ligand>
</feature>
<comment type="cofactor">
    <cofactor evidence="2">
        <name>Mn(2+)</name>
        <dbReference type="ChEBI" id="CHEBI:29035"/>
    </cofactor>
    <text evidence="2">The Mn(2+) ion enhances activity.</text>
</comment>
<feature type="domain" description="Peptidase M20 dimerisation" evidence="3">
    <location>
        <begin position="185"/>
        <end position="281"/>
    </location>
</feature>
<dbReference type="FunFam" id="3.30.70.360:FF:000001">
    <property type="entry name" value="N-acetyldiaminopimelate deacetylase"/>
    <property type="match status" value="1"/>
</dbReference>
<evidence type="ECO:0000256" key="1">
    <source>
        <dbReference type="ARBA" id="ARBA00022801"/>
    </source>
</evidence>
<evidence type="ECO:0000313" key="4">
    <source>
        <dbReference type="EMBL" id="QEI06646.1"/>
    </source>
</evidence>
<dbReference type="Pfam" id="PF01546">
    <property type="entry name" value="Peptidase_M20"/>
    <property type="match status" value="1"/>
</dbReference>
<feature type="binding site" evidence="2">
    <location>
        <position position="137"/>
    </location>
    <ligand>
        <name>Mn(2+)</name>
        <dbReference type="ChEBI" id="CHEBI:29035"/>
        <label>2</label>
    </ligand>
</feature>
<evidence type="ECO:0000259" key="3">
    <source>
        <dbReference type="Pfam" id="PF07687"/>
    </source>
</evidence>
<dbReference type="InterPro" id="IPR011650">
    <property type="entry name" value="Peptidase_M20_dimer"/>
</dbReference>
<dbReference type="AlphaFoldDB" id="A0A5C0AY33"/>
<dbReference type="Gene3D" id="3.40.630.10">
    <property type="entry name" value="Zn peptidases"/>
    <property type="match status" value="1"/>
</dbReference>
<dbReference type="InterPro" id="IPR017439">
    <property type="entry name" value="Amidohydrolase"/>
</dbReference>
<dbReference type="NCBIfam" id="TIGR01891">
    <property type="entry name" value="amidohydrolases"/>
    <property type="match status" value="1"/>
</dbReference>
<dbReference type="Proteomes" id="UP000325161">
    <property type="component" value="Chromosome"/>
</dbReference>
<feature type="binding site" evidence="2">
    <location>
        <position position="102"/>
    </location>
    <ligand>
        <name>Mn(2+)</name>
        <dbReference type="ChEBI" id="CHEBI:29035"/>
        <label>2</label>
    </ligand>
</feature>
<dbReference type="GO" id="GO:0019877">
    <property type="term" value="P:diaminopimelate biosynthetic process"/>
    <property type="evidence" value="ECO:0007669"/>
    <property type="project" value="UniProtKB-ARBA"/>
</dbReference>
<dbReference type="EMBL" id="CP043046">
    <property type="protein sequence ID" value="QEI06646.1"/>
    <property type="molecule type" value="Genomic_DNA"/>
</dbReference>
<keyword evidence="2" id="KW-0479">Metal-binding</keyword>
<dbReference type="Gene3D" id="3.30.70.360">
    <property type="match status" value="1"/>
</dbReference>
<organism evidence="4 5">
    <name type="scientific">Pigmentiphaga aceris</name>
    <dbReference type="NCBI Taxonomy" id="1940612"/>
    <lineage>
        <taxon>Bacteria</taxon>
        <taxon>Pseudomonadati</taxon>
        <taxon>Pseudomonadota</taxon>
        <taxon>Betaproteobacteria</taxon>
        <taxon>Burkholderiales</taxon>
        <taxon>Alcaligenaceae</taxon>
        <taxon>Pigmentiphaga</taxon>
    </lineage>
</organism>
<dbReference type="InterPro" id="IPR036264">
    <property type="entry name" value="Bact_exopeptidase_dim_dom"/>
</dbReference>
<dbReference type="PANTHER" id="PTHR11014:SF63">
    <property type="entry name" value="METALLOPEPTIDASE, PUTATIVE (AFU_ORTHOLOGUE AFUA_6G09600)-RELATED"/>
    <property type="match status" value="1"/>
</dbReference>
<reference evidence="4 5" key="1">
    <citation type="submission" date="2019-08" db="EMBL/GenBank/DDBJ databases">
        <title>Amphibian skin-associated Pigmentiphaga: genome sequence and occurrence across geography and hosts.</title>
        <authorList>
            <person name="Bletz M.C."/>
            <person name="Bunk B."/>
            <person name="Sproeer C."/>
            <person name="Biwer P."/>
            <person name="Reiter S."/>
            <person name="Rabemananjara F.C.E."/>
            <person name="Schulz S."/>
            <person name="Overmann J."/>
            <person name="Vences M."/>
        </authorList>
    </citation>
    <scope>NUCLEOTIDE SEQUENCE [LARGE SCALE GENOMIC DNA]</scope>
    <source>
        <strain evidence="4 5">Mada1488</strain>
    </source>
</reference>
<dbReference type="CDD" id="cd05666">
    <property type="entry name" value="M20_Acy1-like"/>
    <property type="match status" value="1"/>
</dbReference>
<dbReference type="InterPro" id="IPR002933">
    <property type="entry name" value="Peptidase_M20"/>
</dbReference>
<dbReference type="SUPFAM" id="SSF55031">
    <property type="entry name" value="Bacterial exopeptidase dimerisation domain"/>
    <property type="match status" value="1"/>
</dbReference>
<keyword evidence="2" id="KW-0464">Manganese</keyword>
<keyword evidence="1 4" id="KW-0378">Hydrolase</keyword>
<evidence type="ECO:0000256" key="2">
    <source>
        <dbReference type="PIRSR" id="PIRSR005962-1"/>
    </source>
</evidence>
<dbReference type="GO" id="GO:0050118">
    <property type="term" value="F:N-acetyldiaminopimelate deacetylase activity"/>
    <property type="evidence" value="ECO:0007669"/>
    <property type="project" value="UniProtKB-ARBA"/>
</dbReference>
<dbReference type="PANTHER" id="PTHR11014">
    <property type="entry name" value="PEPTIDASE M20 FAMILY MEMBER"/>
    <property type="match status" value="1"/>
</dbReference>
<proteinExistence type="predicted"/>
<dbReference type="GO" id="GO:0046872">
    <property type="term" value="F:metal ion binding"/>
    <property type="evidence" value="ECO:0007669"/>
    <property type="project" value="UniProtKB-KW"/>
</dbReference>
<dbReference type="Pfam" id="PF07687">
    <property type="entry name" value="M20_dimer"/>
    <property type="match status" value="1"/>
</dbReference>
<keyword evidence="5" id="KW-1185">Reference proteome</keyword>
<evidence type="ECO:0000313" key="5">
    <source>
        <dbReference type="Proteomes" id="UP000325161"/>
    </source>
</evidence>
<dbReference type="RefSeq" id="WP_148815452.1">
    <property type="nucleotide sequence ID" value="NZ_CP043046.1"/>
</dbReference>
<dbReference type="OrthoDB" id="8875216at2"/>
<feature type="binding site" evidence="2">
    <location>
        <position position="369"/>
    </location>
    <ligand>
        <name>Mn(2+)</name>
        <dbReference type="ChEBI" id="CHEBI:29035"/>
        <label>2</label>
    </ligand>
</feature>